<evidence type="ECO:0000313" key="1">
    <source>
        <dbReference type="EMBL" id="CAD6184774.1"/>
    </source>
</evidence>
<organism evidence="1 2">
    <name type="scientific">Caenorhabditis auriculariae</name>
    <dbReference type="NCBI Taxonomy" id="2777116"/>
    <lineage>
        <taxon>Eukaryota</taxon>
        <taxon>Metazoa</taxon>
        <taxon>Ecdysozoa</taxon>
        <taxon>Nematoda</taxon>
        <taxon>Chromadorea</taxon>
        <taxon>Rhabditida</taxon>
        <taxon>Rhabditina</taxon>
        <taxon>Rhabditomorpha</taxon>
        <taxon>Rhabditoidea</taxon>
        <taxon>Rhabditidae</taxon>
        <taxon>Peloderinae</taxon>
        <taxon>Caenorhabditis</taxon>
    </lineage>
</organism>
<dbReference type="EMBL" id="CAJGYM010000001">
    <property type="protein sequence ID" value="CAD6184774.1"/>
    <property type="molecule type" value="Genomic_DNA"/>
</dbReference>
<gene>
    <name evidence="1" type="ORF">CAUJ_LOCUS693</name>
</gene>
<keyword evidence="2" id="KW-1185">Reference proteome</keyword>
<protein>
    <submittedName>
        <fullName evidence="1">Uncharacterized protein</fullName>
    </submittedName>
</protein>
<dbReference type="AlphaFoldDB" id="A0A8S1GPF5"/>
<comment type="caution">
    <text evidence="1">The sequence shown here is derived from an EMBL/GenBank/DDBJ whole genome shotgun (WGS) entry which is preliminary data.</text>
</comment>
<sequence>MNKIEFNDYSIVPEDVTMEHRTTTAEDFLEDHRTASKNRRCHCSAGKSCGKKRRKALGKEKLSASALPHQTLFSCLSPWRSLLKFIDRSISTAAHPTDIP</sequence>
<dbReference type="Proteomes" id="UP000835052">
    <property type="component" value="Unassembled WGS sequence"/>
</dbReference>
<accession>A0A8S1GPF5</accession>
<name>A0A8S1GPF5_9PELO</name>
<evidence type="ECO:0000313" key="2">
    <source>
        <dbReference type="Proteomes" id="UP000835052"/>
    </source>
</evidence>
<reference evidence="1" key="1">
    <citation type="submission" date="2020-10" db="EMBL/GenBank/DDBJ databases">
        <authorList>
            <person name="Kikuchi T."/>
        </authorList>
    </citation>
    <scope>NUCLEOTIDE SEQUENCE</scope>
    <source>
        <strain evidence="1">NKZ352</strain>
    </source>
</reference>
<proteinExistence type="predicted"/>